<keyword evidence="4" id="KW-0315">Glutamine amidotransferase</keyword>
<dbReference type="PANTHER" id="PTHR40469">
    <property type="entry name" value="SECRETED GLYCOSYL HYDROLASE"/>
    <property type="match status" value="1"/>
</dbReference>
<protein>
    <submittedName>
        <fullName evidence="4">Type 1 glutamine amidotransferase</fullName>
    </submittedName>
</protein>
<dbReference type="Gene3D" id="2.60.120.560">
    <property type="entry name" value="Exo-inulinase, domain 1"/>
    <property type="match status" value="1"/>
</dbReference>
<dbReference type="Proteomes" id="UP000770785">
    <property type="component" value="Unassembled WGS sequence"/>
</dbReference>
<dbReference type="Pfam" id="PF06283">
    <property type="entry name" value="ThuA"/>
    <property type="match status" value="1"/>
</dbReference>
<feature type="domain" description="ThuA-like" evidence="2">
    <location>
        <begin position="37"/>
        <end position="248"/>
    </location>
</feature>
<organism evidence="4 5">
    <name type="scientific">Neolewinella antarctica</name>
    <dbReference type="NCBI Taxonomy" id="442734"/>
    <lineage>
        <taxon>Bacteria</taxon>
        <taxon>Pseudomonadati</taxon>
        <taxon>Bacteroidota</taxon>
        <taxon>Saprospiria</taxon>
        <taxon>Saprospirales</taxon>
        <taxon>Lewinellaceae</taxon>
        <taxon>Neolewinella</taxon>
    </lineage>
</organism>
<keyword evidence="1" id="KW-0732">Signal</keyword>
<dbReference type="InterPro" id="IPR010496">
    <property type="entry name" value="AL/BT2_dom"/>
</dbReference>
<reference evidence="4 5" key="1">
    <citation type="submission" date="2020-03" db="EMBL/GenBank/DDBJ databases">
        <title>Genomic Encyclopedia of Type Strains, Phase IV (KMG-IV): sequencing the most valuable type-strain genomes for metagenomic binning, comparative biology and taxonomic classification.</title>
        <authorList>
            <person name="Goeker M."/>
        </authorList>
    </citation>
    <scope>NUCLEOTIDE SEQUENCE [LARGE SCALE GENOMIC DNA]</scope>
    <source>
        <strain evidence="4 5">DSM 105096</strain>
    </source>
</reference>
<feature type="chain" id="PRO_5046206979" evidence="1">
    <location>
        <begin position="22"/>
        <end position="527"/>
    </location>
</feature>
<keyword evidence="5" id="KW-1185">Reference proteome</keyword>
<sequence length="527" mass="59452">MNIRRYPFLLCLLLLPVLMNAQRATFQSDTMMTAKSLLVFTKTATFRHPSITEGVAALYQMSRAQNWTMTVTEDAYHFTDAKLRSYDAVVFLSTTGDILNDEQQDAFVKYVNNGGGFVGIHAASDTEHDWPWYGGLIGGQFKHHPKVQEAHLNVHHETRHPAVAHLGQEWVKEDEWYNFKNPIPNNISVLLDLDESTYEGKQMGGYHPIAWYHYYEGGRVFYTGLGHTAETFVQPDFVTHLREGIRWATGLTDVELAEEWTDLLDPTFSQWDKFIGVPHTSVALPDSVPRSKDGRSGIPLGLNNDPLDVFTMVRQDDEDVLKVTGLVYGGLTSKQEYENYHLQLQFKWDENKYEPRLERKRDNGLLYHCTGKHGAFWNVWMRSLELQIQEGDMGDFYALGGANAYGTSDSTHQKNKGTFIADGDRSGYGGAFNESKLARSVDAELAHGEWNTIELYTIGDRAVHVVNGQVVNAIEGAFENIHGEARPLVRGKLQLQSEAADAYFRRVRIRPLVEFPAAVLAGAGWGD</sequence>
<name>A0ABX0XEN8_9BACT</name>
<feature type="domain" description="3-keto-alpha-glucoside-1,2-lyase/3-keto-2-hydroxy-glucal hydratase" evidence="3">
    <location>
        <begin position="320"/>
        <end position="510"/>
    </location>
</feature>
<accession>A0ABX0XEN8</accession>
<dbReference type="Gene3D" id="3.40.50.880">
    <property type="match status" value="1"/>
</dbReference>
<evidence type="ECO:0000259" key="3">
    <source>
        <dbReference type="Pfam" id="PF06439"/>
    </source>
</evidence>
<dbReference type="SUPFAM" id="SSF52317">
    <property type="entry name" value="Class I glutamine amidotransferase-like"/>
    <property type="match status" value="1"/>
</dbReference>
<dbReference type="InterPro" id="IPR029062">
    <property type="entry name" value="Class_I_gatase-like"/>
</dbReference>
<dbReference type="InterPro" id="IPR029010">
    <property type="entry name" value="ThuA-like"/>
</dbReference>
<gene>
    <name evidence="4" type="ORF">GGR27_003283</name>
</gene>
<dbReference type="Pfam" id="PF06439">
    <property type="entry name" value="3keto-disac_hyd"/>
    <property type="match status" value="1"/>
</dbReference>
<proteinExistence type="predicted"/>
<evidence type="ECO:0000313" key="4">
    <source>
        <dbReference type="EMBL" id="NJC27765.1"/>
    </source>
</evidence>
<feature type="signal peptide" evidence="1">
    <location>
        <begin position="1"/>
        <end position="21"/>
    </location>
</feature>
<dbReference type="EMBL" id="JAATJH010000006">
    <property type="protein sequence ID" value="NJC27765.1"/>
    <property type="molecule type" value="Genomic_DNA"/>
</dbReference>
<evidence type="ECO:0000259" key="2">
    <source>
        <dbReference type="Pfam" id="PF06283"/>
    </source>
</evidence>
<evidence type="ECO:0000313" key="5">
    <source>
        <dbReference type="Proteomes" id="UP000770785"/>
    </source>
</evidence>
<dbReference type="RefSeq" id="WP_168039178.1">
    <property type="nucleotide sequence ID" value="NZ_JAATJH010000006.1"/>
</dbReference>
<dbReference type="PANTHER" id="PTHR40469:SF2">
    <property type="entry name" value="GALACTOSE-BINDING DOMAIN-LIKE SUPERFAMILY PROTEIN"/>
    <property type="match status" value="1"/>
</dbReference>
<comment type="caution">
    <text evidence="4">The sequence shown here is derived from an EMBL/GenBank/DDBJ whole genome shotgun (WGS) entry which is preliminary data.</text>
</comment>
<evidence type="ECO:0000256" key="1">
    <source>
        <dbReference type="SAM" id="SignalP"/>
    </source>
</evidence>